<dbReference type="Gene3D" id="4.10.240.10">
    <property type="entry name" value="Zn(2)-C6 fungal-type DNA-binding domain"/>
    <property type="match status" value="1"/>
</dbReference>
<dbReference type="PROSITE" id="PS00463">
    <property type="entry name" value="ZN2_CY6_FUNGAL_1"/>
    <property type="match status" value="1"/>
</dbReference>
<sequence>MDGMRLELDKLADFHAALAAPVASVRGEETELSTVVRNIRARATVARLSLSDVPPANPNDPSQPRKRNWATRARTGCLTCRSRRIKCDEARPRCKRCALGSRHCVYDQTFSPAAPVKGLPSPDWHIGEALHYYARIMTPMHDFHAPGDNLPWSWYPTACSASRPLGVPRHAIVLRKLNRCIATPDGLVPALAHISKLMHVELNFGVPEWRAHAEGFGSLLKRYSYPLSDLQFPHNLTVQYMLVVASMCNTTSPPHDQIENMSNWSDENIVIAYSHTGCHAFPAPTPVFQAMVRITHLRTLVAAGTRTAEWKGIAHDAHTKIQSVNPDSWGEPYSTDHDFYPIAARMYQAAVALYAILTLPTPLAAVFVFPRGDEEGASNTVDASIPKVSSETWGVQSATTDGTAAKGVKHNIDKLGLVHAKLERDDSQTARVRYQSRLFRLFRQAMRAMPDSAGHMWPAAVLGVALRGHKEEQAILLDYIGPLRGLPASENGAADLYDKLVLFWASGKTRWDQCFYEPTSVLT</sequence>
<evidence type="ECO:0000313" key="3">
    <source>
        <dbReference type="EMBL" id="KAJ4159469.1"/>
    </source>
</evidence>
<dbReference type="PROSITE" id="PS50048">
    <property type="entry name" value="ZN2_CY6_FUNGAL_2"/>
    <property type="match status" value="1"/>
</dbReference>
<dbReference type="AlphaFoldDB" id="A0A9W8QJJ8"/>
<feature type="domain" description="Zn(2)-C6 fungal-type" evidence="2">
    <location>
        <begin position="76"/>
        <end position="106"/>
    </location>
</feature>
<dbReference type="InterPro" id="IPR001138">
    <property type="entry name" value="Zn2Cys6_DnaBD"/>
</dbReference>
<dbReference type="SUPFAM" id="SSF57701">
    <property type="entry name" value="Zn2/Cys6 DNA-binding domain"/>
    <property type="match status" value="1"/>
</dbReference>
<accession>A0A9W8QJJ8</accession>
<dbReference type="InterPro" id="IPR036864">
    <property type="entry name" value="Zn2-C6_fun-type_DNA-bd_sf"/>
</dbReference>
<dbReference type="Proteomes" id="UP001144673">
    <property type="component" value="Unassembled WGS sequence"/>
</dbReference>
<dbReference type="GO" id="GO:0000981">
    <property type="term" value="F:DNA-binding transcription factor activity, RNA polymerase II-specific"/>
    <property type="evidence" value="ECO:0007669"/>
    <property type="project" value="InterPro"/>
</dbReference>
<dbReference type="KEGG" id="amus:LMH87_008369"/>
<organism evidence="3 4">
    <name type="scientific">Akanthomyces muscarius</name>
    <name type="common">Entomopathogenic fungus</name>
    <name type="synonym">Lecanicillium muscarium</name>
    <dbReference type="NCBI Taxonomy" id="2231603"/>
    <lineage>
        <taxon>Eukaryota</taxon>
        <taxon>Fungi</taxon>
        <taxon>Dikarya</taxon>
        <taxon>Ascomycota</taxon>
        <taxon>Pezizomycotina</taxon>
        <taxon>Sordariomycetes</taxon>
        <taxon>Hypocreomycetidae</taxon>
        <taxon>Hypocreales</taxon>
        <taxon>Cordycipitaceae</taxon>
        <taxon>Akanthomyces</taxon>
    </lineage>
</organism>
<dbReference type="GO" id="GO:0008270">
    <property type="term" value="F:zinc ion binding"/>
    <property type="evidence" value="ECO:0007669"/>
    <property type="project" value="InterPro"/>
</dbReference>
<dbReference type="EMBL" id="JAJHUN010000005">
    <property type="protein sequence ID" value="KAJ4159469.1"/>
    <property type="molecule type" value="Genomic_DNA"/>
</dbReference>
<evidence type="ECO:0000256" key="1">
    <source>
        <dbReference type="ARBA" id="ARBA00023242"/>
    </source>
</evidence>
<proteinExistence type="predicted"/>
<dbReference type="CDD" id="cd00067">
    <property type="entry name" value="GAL4"/>
    <property type="match status" value="1"/>
</dbReference>
<name>A0A9W8QJJ8_AKAMU</name>
<dbReference type="GeneID" id="80895528"/>
<keyword evidence="1" id="KW-0539">Nucleus</keyword>
<dbReference type="Pfam" id="PF00172">
    <property type="entry name" value="Zn_clus"/>
    <property type="match status" value="1"/>
</dbReference>
<keyword evidence="4" id="KW-1185">Reference proteome</keyword>
<gene>
    <name evidence="3" type="ORF">LMH87_008369</name>
</gene>
<protein>
    <recommendedName>
        <fullName evidence="2">Zn(2)-C6 fungal-type domain-containing protein</fullName>
    </recommendedName>
</protein>
<evidence type="ECO:0000259" key="2">
    <source>
        <dbReference type="PROSITE" id="PS50048"/>
    </source>
</evidence>
<dbReference type="RefSeq" id="XP_056057468.1">
    <property type="nucleotide sequence ID" value="XM_056197592.1"/>
</dbReference>
<comment type="caution">
    <text evidence="3">The sequence shown here is derived from an EMBL/GenBank/DDBJ whole genome shotgun (WGS) entry which is preliminary data.</text>
</comment>
<reference evidence="3" key="1">
    <citation type="journal article" date="2023" name="Access Microbiol">
        <title>De-novo genome assembly for Akanthomyces muscarius, a biocontrol agent of insect agricultural pests.</title>
        <authorList>
            <person name="Erdos Z."/>
            <person name="Studholme D.J."/>
            <person name="Raymond B."/>
            <person name="Sharma M."/>
        </authorList>
    </citation>
    <scope>NUCLEOTIDE SEQUENCE</scope>
    <source>
        <strain evidence="3">Ve6</strain>
    </source>
</reference>
<dbReference type="SMART" id="SM00066">
    <property type="entry name" value="GAL4"/>
    <property type="match status" value="1"/>
</dbReference>
<evidence type="ECO:0000313" key="4">
    <source>
        <dbReference type="Proteomes" id="UP001144673"/>
    </source>
</evidence>
<dbReference type="PANTHER" id="PTHR37534">
    <property type="entry name" value="TRANSCRIPTIONAL ACTIVATOR PROTEIN UGA3"/>
    <property type="match status" value="1"/>
</dbReference>
<dbReference type="PANTHER" id="PTHR37534:SF20">
    <property type="entry name" value="PRO1A C6 ZINK-FINGER PROTEIN"/>
    <property type="match status" value="1"/>
</dbReference>